<feature type="transmembrane region" description="Helical" evidence="8">
    <location>
        <begin position="186"/>
        <end position="208"/>
    </location>
</feature>
<dbReference type="GO" id="GO:0005886">
    <property type="term" value="C:plasma membrane"/>
    <property type="evidence" value="ECO:0007669"/>
    <property type="project" value="UniProtKB-SubCell"/>
</dbReference>
<dbReference type="RefSeq" id="WP_092654598.1">
    <property type="nucleotide sequence ID" value="NZ_LT629732.1"/>
</dbReference>
<dbReference type="OrthoDB" id="9804143at2"/>
<dbReference type="Proteomes" id="UP000198983">
    <property type="component" value="Chromosome I"/>
</dbReference>
<feature type="transmembrane region" description="Helical" evidence="8">
    <location>
        <begin position="472"/>
        <end position="496"/>
    </location>
</feature>
<dbReference type="CDD" id="cd13123">
    <property type="entry name" value="MATE_MurJ_like"/>
    <property type="match status" value="1"/>
</dbReference>
<feature type="transmembrane region" description="Helical" evidence="8">
    <location>
        <begin position="448"/>
        <end position="466"/>
    </location>
</feature>
<keyword evidence="2 8" id="KW-1003">Cell membrane</keyword>
<comment type="similarity">
    <text evidence="8 9">Belongs to the MurJ/MviN family.</text>
</comment>
<keyword evidence="11" id="KW-1185">Reference proteome</keyword>
<protein>
    <recommendedName>
        <fullName evidence="8">Probable lipid II flippase MurJ</fullName>
    </recommendedName>
</protein>
<evidence type="ECO:0000313" key="10">
    <source>
        <dbReference type="EMBL" id="SDS64427.1"/>
    </source>
</evidence>
<evidence type="ECO:0000313" key="11">
    <source>
        <dbReference type="Proteomes" id="UP000198983"/>
    </source>
</evidence>
<dbReference type="PRINTS" id="PR01806">
    <property type="entry name" value="VIRFACTRMVIN"/>
</dbReference>
<keyword evidence="8 9" id="KW-0961">Cell wall biogenesis/degradation</keyword>
<feature type="transmembrane region" description="Helical" evidence="8">
    <location>
        <begin position="90"/>
        <end position="110"/>
    </location>
</feature>
<accession>A0A1H1TW25</accession>
<evidence type="ECO:0000256" key="2">
    <source>
        <dbReference type="ARBA" id="ARBA00022475"/>
    </source>
</evidence>
<comment type="function">
    <text evidence="8 9">Involved in peptidoglycan biosynthesis. Transports lipid-linked peptidoglycan precursors from the inner to the outer leaflet of the cytoplasmic membrane.</text>
</comment>
<evidence type="ECO:0000256" key="3">
    <source>
        <dbReference type="ARBA" id="ARBA00022692"/>
    </source>
</evidence>
<keyword evidence="6 8" id="KW-1133">Transmembrane helix</keyword>
<keyword evidence="4 8" id="KW-0133">Cell shape</keyword>
<keyword evidence="5 8" id="KW-0573">Peptidoglycan synthesis</keyword>
<reference evidence="10 11" key="1">
    <citation type="submission" date="2016-10" db="EMBL/GenBank/DDBJ databases">
        <authorList>
            <person name="de Groot N.N."/>
        </authorList>
    </citation>
    <scope>NUCLEOTIDE SEQUENCE [LARGE SCALE GENOMIC DNA]</scope>
    <source>
        <strain evidence="10 11">DSM 22024</strain>
    </source>
</reference>
<dbReference type="PANTHER" id="PTHR47019">
    <property type="entry name" value="LIPID II FLIPPASE MURJ"/>
    <property type="match status" value="1"/>
</dbReference>
<keyword evidence="3 8" id="KW-0812">Transmembrane</keyword>
<organism evidence="10 11">
    <name type="scientific">Actinopolymorpha singaporensis</name>
    <dbReference type="NCBI Taxonomy" id="117157"/>
    <lineage>
        <taxon>Bacteria</taxon>
        <taxon>Bacillati</taxon>
        <taxon>Actinomycetota</taxon>
        <taxon>Actinomycetes</taxon>
        <taxon>Propionibacteriales</taxon>
        <taxon>Actinopolymorphaceae</taxon>
        <taxon>Actinopolymorpha</taxon>
    </lineage>
</organism>
<feature type="transmembrane region" description="Helical" evidence="8">
    <location>
        <begin position="159"/>
        <end position="180"/>
    </location>
</feature>
<evidence type="ECO:0000256" key="8">
    <source>
        <dbReference type="HAMAP-Rule" id="MF_02078"/>
    </source>
</evidence>
<feature type="transmembrane region" description="Helical" evidence="8">
    <location>
        <begin position="48"/>
        <end position="69"/>
    </location>
</feature>
<dbReference type="PIRSF" id="PIRSF002869">
    <property type="entry name" value="MviN"/>
    <property type="match status" value="1"/>
</dbReference>
<feature type="transmembrane region" description="Helical" evidence="8">
    <location>
        <begin position="229"/>
        <end position="249"/>
    </location>
</feature>
<proteinExistence type="inferred from homology"/>
<evidence type="ECO:0000256" key="9">
    <source>
        <dbReference type="PIRNR" id="PIRNR002869"/>
    </source>
</evidence>
<dbReference type="NCBIfam" id="TIGR01695">
    <property type="entry name" value="murJ_mviN"/>
    <property type="match status" value="1"/>
</dbReference>
<dbReference type="GO" id="GO:0009252">
    <property type="term" value="P:peptidoglycan biosynthetic process"/>
    <property type="evidence" value="ECO:0007669"/>
    <property type="project" value="UniProtKB-UniRule"/>
</dbReference>
<dbReference type="UniPathway" id="UPA00219"/>
<dbReference type="EMBL" id="LT629732">
    <property type="protein sequence ID" value="SDS64427.1"/>
    <property type="molecule type" value="Genomic_DNA"/>
</dbReference>
<evidence type="ECO:0000256" key="7">
    <source>
        <dbReference type="ARBA" id="ARBA00023136"/>
    </source>
</evidence>
<dbReference type="GO" id="GO:0071555">
    <property type="term" value="P:cell wall organization"/>
    <property type="evidence" value="ECO:0007669"/>
    <property type="project" value="UniProtKB-UniRule"/>
</dbReference>
<dbReference type="HAMAP" id="MF_02078">
    <property type="entry name" value="MurJ_MviN"/>
    <property type="match status" value="1"/>
</dbReference>
<evidence type="ECO:0000256" key="4">
    <source>
        <dbReference type="ARBA" id="ARBA00022960"/>
    </source>
</evidence>
<feature type="transmembrane region" description="Helical" evidence="8">
    <location>
        <begin position="310"/>
        <end position="329"/>
    </location>
</feature>
<dbReference type="GO" id="GO:0034204">
    <property type="term" value="P:lipid translocation"/>
    <property type="evidence" value="ECO:0007669"/>
    <property type="project" value="TreeGrafter"/>
</dbReference>
<sequence>MTTTRRAVVRATVLIAVLTSVSQVLGFARDAVMAAVFGTSSSVDAFLVAQGLMNLVLGLISGAMSRAIIPTVSRAADASDSRGAQRTVRVAMTVTTLVLLAGSVIMFLAARPLLTVLASGFDPAAMDEAVRLTRIVLLATLFIAATNLLAGAAQAHGRFFWAALQGIPFNIVMIAAAGFFGARFGGAALAVGFVAGSAVRLAFQLPAVRGIGLSLRPSLRIRDPGFREMLVLMPPLVVGNALLNFNTIVDRAVGSTQGAGTIAALSYGWRVVTLVQVVIVTAFTTTLFPAFSTLGTPERREQLGRATDRVLGVVIVLVSPVVILLAVAAKPVVVLLFARGNFDARAVSLTSVAVATYSVSLVALAVREVVARTCLAIGDGRTPVWTGFCAMAVNVVGDLALGLRFGVTGLAFATSASMLLAATVLSVLTARRHRAVGLRVLGRTTRDVLAASAVSTAACWLVVREIPVSNAVHALLALGTTSSVCLASYLGVLYLVRTPALADIRDSLSHLQTKAPSR</sequence>
<dbReference type="AlphaFoldDB" id="A0A1H1TW25"/>
<evidence type="ECO:0000256" key="1">
    <source>
        <dbReference type="ARBA" id="ARBA00004651"/>
    </source>
</evidence>
<dbReference type="Pfam" id="PF03023">
    <property type="entry name" value="MurJ"/>
    <property type="match status" value="1"/>
</dbReference>
<feature type="transmembrane region" description="Helical" evidence="8">
    <location>
        <begin position="7"/>
        <end position="28"/>
    </location>
</feature>
<dbReference type="GO" id="GO:0008360">
    <property type="term" value="P:regulation of cell shape"/>
    <property type="evidence" value="ECO:0007669"/>
    <property type="project" value="UniProtKB-UniRule"/>
</dbReference>
<comment type="pathway">
    <text evidence="8">Cell wall biogenesis; peptidoglycan biosynthesis.</text>
</comment>
<gene>
    <name evidence="8" type="primary">murJ</name>
    <name evidence="10" type="ORF">SAMN04489717_3364</name>
</gene>
<feature type="transmembrane region" description="Helical" evidence="8">
    <location>
        <begin position="382"/>
        <end position="403"/>
    </location>
</feature>
<dbReference type="GO" id="GO:0015648">
    <property type="term" value="F:lipid-linked peptidoglycan transporter activity"/>
    <property type="evidence" value="ECO:0007669"/>
    <property type="project" value="UniProtKB-UniRule"/>
</dbReference>
<dbReference type="InterPro" id="IPR004268">
    <property type="entry name" value="MurJ"/>
</dbReference>
<comment type="subcellular location">
    <subcellularLocation>
        <location evidence="1 8">Cell membrane</location>
        <topology evidence="1 8">Multi-pass membrane protein</topology>
    </subcellularLocation>
</comment>
<keyword evidence="7 8" id="KW-0472">Membrane</keyword>
<feature type="transmembrane region" description="Helical" evidence="8">
    <location>
        <begin position="349"/>
        <end position="370"/>
    </location>
</feature>
<feature type="transmembrane region" description="Helical" evidence="8">
    <location>
        <begin position="269"/>
        <end position="290"/>
    </location>
</feature>
<dbReference type="InterPro" id="IPR051050">
    <property type="entry name" value="Lipid_II_flippase_MurJ/MviN"/>
</dbReference>
<name>A0A1H1TW25_9ACTN</name>
<feature type="transmembrane region" description="Helical" evidence="8">
    <location>
        <begin position="409"/>
        <end position="428"/>
    </location>
</feature>
<dbReference type="PANTHER" id="PTHR47019:SF1">
    <property type="entry name" value="LIPID II FLIPPASE MURJ"/>
    <property type="match status" value="1"/>
</dbReference>
<evidence type="ECO:0000256" key="5">
    <source>
        <dbReference type="ARBA" id="ARBA00022984"/>
    </source>
</evidence>
<dbReference type="STRING" id="117157.SAMN04489717_3364"/>
<feature type="transmembrane region" description="Helical" evidence="8">
    <location>
        <begin position="130"/>
        <end position="152"/>
    </location>
</feature>
<evidence type="ECO:0000256" key="6">
    <source>
        <dbReference type="ARBA" id="ARBA00022989"/>
    </source>
</evidence>
<keyword evidence="8 9" id="KW-0813">Transport</keyword>